<dbReference type="AlphaFoldDB" id="A0A4R2T1F7"/>
<dbReference type="PANTHER" id="PTHR31435:SF9">
    <property type="entry name" value="PROTEIN NATD1"/>
    <property type="match status" value="1"/>
</dbReference>
<dbReference type="PANTHER" id="PTHR31435">
    <property type="entry name" value="PROTEIN NATD1"/>
    <property type="match status" value="1"/>
</dbReference>
<dbReference type="Proteomes" id="UP000295763">
    <property type="component" value="Unassembled WGS sequence"/>
</dbReference>
<dbReference type="InterPro" id="IPR031165">
    <property type="entry name" value="GNAT_YJDJ"/>
</dbReference>
<organism evidence="2 3">
    <name type="scientific">Cricetibacter osteomyelitidis</name>
    <dbReference type="NCBI Taxonomy" id="1521931"/>
    <lineage>
        <taxon>Bacteria</taxon>
        <taxon>Pseudomonadati</taxon>
        <taxon>Pseudomonadota</taxon>
        <taxon>Gammaproteobacteria</taxon>
        <taxon>Pasteurellales</taxon>
        <taxon>Pasteurellaceae</taxon>
        <taxon>Cricetibacter</taxon>
    </lineage>
</organism>
<sequence length="92" mass="10514">MNIQHEQNNENGQKSGAFLIKNENGKVIAEMSYFFENTDTINANHTFVDPSLRGQGVADALYQQLIAFVQNNQLKLHPTCSYVVAKWKREQQ</sequence>
<dbReference type="Gene3D" id="3.40.630.30">
    <property type="match status" value="1"/>
</dbReference>
<dbReference type="InterPro" id="IPR016181">
    <property type="entry name" value="Acyl_CoA_acyltransferase"/>
</dbReference>
<dbReference type="Pfam" id="PF14542">
    <property type="entry name" value="Acetyltransf_CG"/>
    <property type="match status" value="1"/>
</dbReference>
<dbReference type="PROSITE" id="PS51729">
    <property type="entry name" value="GNAT_YJDJ"/>
    <property type="match status" value="1"/>
</dbReference>
<dbReference type="InterPro" id="IPR045057">
    <property type="entry name" value="Gcn5-rel_NAT"/>
</dbReference>
<dbReference type="SUPFAM" id="SSF55729">
    <property type="entry name" value="Acyl-CoA N-acyltransferases (Nat)"/>
    <property type="match status" value="1"/>
</dbReference>
<dbReference type="OrthoDB" id="9813275at2"/>
<gene>
    <name evidence="2" type="ORF">EDC44_10724</name>
</gene>
<dbReference type="CDD" id="cd04301">
    <property type="entry name" value="NAT_SF"/>
    <property type="match status" value="1"/>
</dbReference>
<proteinExistence type="predicted"/>
<dbReference type="EMBL" id="SLYB01000007">
    <property type="protein sequence ID" value="TCP95745.1"/>
    <property type="molecule type" value="Genomic_DNA"/>
</dbReference>
<reference evidence="2 3" key="1">
    <citation type="submission" date="2019-03" db="EMBL/GenBank/DDBJ databases">
        <title>Genomic Encyclopedia of Type Strains, Phase IV (KMG-IV): sequencing the most valuable type-strain genomes for metagenomic binning, comparative biology and taxonomic classification.</title>
        <authorList>
            <person name="Goeker M."/>
        </authorList>
    </citation>
    <scope>NUCLEOTIDE SEQUENCE [LARGE SCALE GENOMIC DNA]</scope>
    <source>
        <strain evidence="2 3">DSM 28404</strain>
    </source>
</reference>
<feature type="domain" description="N-acetyltransferase" evidence="1">
    <location>
        <begin position="10"/>
        <end position="92"/>
    </location>
</feature>
<evidence type="ECO:0000313" key="3">
    <source>
        <dbReference type="Proteomes" id="UP000295763"/>
    </source>
</evidence>
<name>A0A4R2T1F7_9PAST</name>
<keyword evidence="3" id="KW-1185">Reference proteome</keyword>
<evidence type="ECO:0000313" key="2">
    <source>
        <dbReference type="EMBL" id="TCP95745.1"/>
    </source>
</evidence>
<evidence type="ECO:0000259" key="1">
    <source>
        <dbReference type="PROSITE" id="PS51729"/>
    </source>
</evidence>
<accession>A0A4R2T1F7</accession>
<dbReference type="RefSeq" id="WP_131975860.1">
    <property type="nucleotide sequence ID" value="NZ_SLYB01000007.1"/>
</dbReference>
<protein>
    <recommendedName>
        <fullName evidence="1">N-acetyltransferase domain-containing protein</fullName>
    </recommendedName>
</protein>
<comment type="caution">
    <text evidence="2">The sequence shown here is derived from an EMBL/GenBank/DDBJ whole genome shotgun (WGS) entry which is preliminary data.</text>
</comment>